<dbReference type="RefSeq" id="WP_151593337.1">
    <property type="nucleotide sequence ID" value="NZ_WBMS02000006.1"/>
</dbReference>
<evidence type="ECO:0000313" key="1">
    <source>
        <dbReference type="EMBL" id="MWA00824.1"/>
    </source>
</evidence>
<keyword evidence="2" id="KW-1185">Reference proteome</keyword>
<organism evidence="1 2">
    <name type="scientific">Actinomadura physcomitrii</name>
    <dbReference type="NCBI Taxonomy" id="2650748"/>
    <lineage>
        <taxon>Bacteria</taxon>
        <taxon>Bacillati</taxon>
        <taxon>Actinomycetota</taxon>
        <taxon>Actinomycetes</taxon>
        <taxon>Streptosporangiales</taxon>
        <taxon>Thermomonosporaceae</taxon>
        <taxon>Actinomadura</taxon>
    </lineage>
</organism>
<protein>
    <recommendedName>
        <fullName evidence="3">WXG100 family type VII secretion target</fullName>
    </recommendedName>
</protein>
<name>A0A6I4M978_9ACTN</name>
<reference evidence="1" key="1">
    <citation type="submission" date="2019-12" db="EMBL/GenBank/DDBJ databases">
        <title>Actinomadura physcomitrii sp. nov., a novel actinomycete isolated from moss [Physcomitrium sphaericum (Ludw) Fuernr].</title>
        <authorList>
            <person name="Zhuang X."/>
        </authorList>
    </citation>
    <scope>NUCLEOTIDE SEQUENCE [LARGE SCALE GENOMIC DNA]</scope>
    <source>
        <strain evidence="1">LD22</strain>
    </source>
</reference>
<dbReference type="SUPFAM" id="SSF140453">
    <property type="entry name" value="EsxAB dimer-like"/>
    <property type="match status" value="1"/>
</dbReference>
<dbReference type="AlphaFoldDB" id="A0A6I4M978"/>
<sequence>MSDELSAKYAGFQNAYAGFTTAVNEYDKVLTALDRDLKISLSEWSGDAQEFYRLRHDEWMAASRLMHAWLNDLRVLIGRSHVILKAADDQVARNWPG</sequence>
<proteinExistence type="predicted"/>
<dbReference type="EMBL" id="WBMS02000006">
    <property type="protein sequence ID" value="MWA00824.1"/>
    <property type="molecule type" value="Genomic_DNA"/>
</dbReference>
<dbReference type="Proteomes" id="UP000462055">
    <property type="component" value="Unassembled WGS sequence"/>
</dbReference>
<evidence type="ECO:0000313" key="2">
    <source>
        <dbReference type="Proteomes" id="UP000462055"/>
    </source>
</evidence>
<comment type="caution">
    <text evidence="1">The sequence shown here is derived from an EMBL/GenBank/DDBJ whole genome shotgun (WGS) entry which is preliminary data.</text>
</comment>
<evidence type="ECO:0008006" key="3">
    <source>
        <dbReference type="Google" id="ProtNLM"/>
    </source>
</evidence>
<dbReference type="Gene3D" id="1.10.287.1060">
    <property type="entry name" value="ESAT-6-like"/>
    <property type="match status" value="1"/>
</dbReference>
<gene>
    <name evidence="1" type="ORF">F8568_010615</name>
</gene>
<accession>A0A6I4M978</accession>
<dbReference type="InterPro" id="IPR036689">
    <property type="entry name" value="ESAT-6-like_sf"/>
</dbReference>